<evidence type="ECO:0000256" key="1">
    <source>
        <dbReference type="SAM" id="Phobius"/>
    </source>
</evidence>
<evidence type="ECO:0000313" key="2">
    <source>
        <dbReference type="EMBL" id="GAT34807.1"/>
    </source>
</evidence>
<keyword evidence="1" id="KW-1133">Transmembrane helix</keyword>
<feature type="transmembrane region" description="Helical" evidence="1">
    <location>
        <begin position="173"/>
        <end position="197"/>
    </location>
</feature>
<keyword evidence="3" id="KW-1185">Reference proteome</keyword>
<feature type="transmembrane region" description="Helical" evidence="1">
    <location>
        <begin position="21"/>
        <end position="41"/>
    </location>
</feature>
<dbReference type="PANTHER" id="PTHR37305">
    <property type="entry name" value="INTEGRAL MEMBRANE PROTEIN-RELATED"/>
    <property type="match status" value="1"/>
</dbReference>
<dbReference type="Proteomes" id="UP000076023">
    <property type="component" value="Unassembled WGS sequence"/>
</dbReference>
<dbReference type="EMBL" id="BDCO01000002">
    <property type="protein sequence ID" value="GAT34807.1"/>
    <property type="molecule type" value="Genomic_DNA"/>
</dbReference>
<keyword evidence="1" id="KW-0812">Transmembrane</keyword>
<protein>
    <submittedName>
        <fullName evidence="2">ABC-2 type transport system permease protein</fullName>
    </submittedName>
</protein>
<feature type="transmembrane region" description="Helical" evidence="1">
    <location>
        <begin position="61"/>
        <end position="94"/>
    </location>
</feature>
<dbReference type="OrthoDB" id="186284at2"/>
<organism evidence="2 3">
    <name type="scientific">Terrimicrobium sacchariphilum</name>
    <dbReference type="NCBI Taxonomy" id="690879"/>
    <lineage>
        <taxon>Bacteria</taxon>
        <taxon>Pseudomonadati</taxon>
        <taxon>Verrucomicrobiota</taxon>
        <taxon>Terrimicrobiia</taxon>
        <taxon>Terrimicrobiales</taxon>
        <taxon>Terrimicrobiaceae</taxon>
        <taxon>Terrimicrobium</taxon>
    </lineage>
</organism>
<gene>
    <name evidence="2" type="ORF">TSACC_23241</name>
</gene>
<evidence type="ECO:0000313" key="3">
    <source>
        <dbReference type="Proteomes" id="UP000076023"/>
    </source>
</evidence>
<comment type="caution">
    <text evidence="2">The sequence shown here is derived from an EMBL/GenBank/DDBJ whole genome shotgun (WGS) entry which is preliminary data.</text>
</comment>
<reference evidence="3" key="1">
    <citation type="journal article" date="2017" name="Genome Announc.">
        <title>Draft Genome Sequence of Terrimicrobium sacchariphilum NM-5T, a Facultative Anaerobic Soil Bacterium of the Class Spartobacteria.</title>
        <authorList>
            <person name="Qiu Y.L."/>
            <person name="Tourlousse D.M."/>
            <person name="Matsuura N."/>
            <person name="Ohashi A."/>
            <person name="Sekiguchi Y."/>
        </authorList>
    </citation>
    <scope>NUCLEOTIDE SEQUENCE [LARGE SCALE GENOMIC DNA]</scope>
    <source>
        <strain evidence="3">NM-5</strain>
    </source>
</reference>
<dbReference type="InParanoid" id="A0A146GDS6"/>
<dbReference type="STRING" id="690879.TSACC_23241"/>
<sequence>MNLFWLQLRGETRKLFARKRTFIGFGAFLVFEIVVLFLLRLPPVQRSLSGAIERMGYDPTQYLSGLTLGLLIVAWTVFLLEALFLALVAGDVVSKEVEDGTLRMMLCRPISRTRILTVKVIVTLLYTIVLTLFVGLTALGVGLLNSGPGGLFVIDPPAGIFAFHDFWPGLARYAIALPLLALSLCTVTLLAFCLSCFNMKPAAATIITLSLLFADVIVRSVPFFEGIRGWFLTTKMSAWIQVFQARVPWETMVESYVFLFAINVTLFIIGWAVFERRDFKS</sequence>
<feature type="transmembrane region" description="Helical" evidence="1">
    <location>
        <begin position="115"/>
        <end position="144"/>
    </location>
</feature>
<proteinExistence type="predicted"/>
<feature type="transmembrane region" description="Helical" evidence="1">
    <location>
        <begin position="204"/>
        <end position="224"/>
    </location>
</feature>
<dbReference type="AlphaFoldDB" id="A0A146GDS6"/>
<keyword evidence="1" id="KW-0472">Membrane</keyword>
<dbReference type="RefSeq" id="WP_075080407.1">
    <property type="nucleotide sequence ID" value="NZ_BDCO01000002.1"/>
</dbReference>
<feature type="transmembrane region" description="Helical" evidence="1">
    <location>
        <begin position="256"/>
        <end position="274"/>
    </location>
</feature>
<dbReference type="Pfam" id="PF12730">
    <property type="entry name" value="ABC2_membrane_4"/>
    <property type="match status" value="1"/>
</dbReference>
<name>A0A146GDS6_TERSA</name>
<accession>A0A146GDS6</accession>
<dbReference type="PANTHER" id="PTHR37305:SF1">
    <property type="entry name" value="MEMBRANE PROTEIN"/>
    <property type="match status" value="1"/>
</dbReference>